<reference evidence="1 2" key="1">
    <citation type="submission" date="2021-06" db="EMBL/GenBank/DDBJ databases">
        <authorList>
            <person name="Palmer J.M."/>
        </authorList>
    </citation>
    <scope>NUCLEOTIDE SEQUENCE [LARGE SCALE GENOMIC DNA]</scope>
    <source>
        <strain evidence="1 2">MEX-2019</strain>
        <tissue evidence="1">Muscle</tissue>
    </source>
</reference>
<gene>
    <name evidence="1" type="ORF">CRENBAI_018033</name>
</gene>
<comment type="caution">
    <text evidence="1">The sequence shown here is derived from an EMBL/GenBank/DDBJ whole genome shotgun (WGS) entry which is preliminary data.</text>
</comment>
<evidence type="ECO:0000313" key="1">
    <source>
        <dbReference type="EMBL" id="KAK5618468.1"/>
    </source>
</evidence>
<evidence type="ECO:0000313" key="2">
    <source>
        <dbReference type="Proteomes" id="UP001311232"/>
    </source>
</evidence>
<sequence>MKDSPSLSHRPMTSLCVSRPSNQHPVRLIHHPITFRHLVLKGPPAVFLLACQLSSSAVIMSDYESDDFSGPGHLADAGPPPRPSTLTSRSLRLTPCPVSISAHSTSPKLLLLCCHVSAVCPRWSSPGTQAVPPPPPSLPFRLKPGPGSSLGRSYFLSTPKYHPGCGPKILRGQYINLVFP</sequence>
<dbReference type="EMBL" id="JAHHUM010000620">
    <property type="protein sequence ID" value="KAK5618468.1"/>
    <property type="molecule type" value="Genomic_DNA"/>
</dbReference>
<dbReference type="AlphaFoldDB" id="A0AAV9SBI4"/>
<proteinExistence type="predicted"/>
<accession>A0AAV9SBI4</accession>
<name>A0AAV9SBI4_9TELE</name>
<protein>
    <submittedName>
        <fullName evidence="1">Uncharacterized protein</fullName>
    </submittedName>
</protein>
<organism evidence="1 2">
    <name type="scientific">Crenichthys baileyi</name>
    <name type="common">White River springfish</name>
    <dbReference type="NCBI Taxonomy" id="28760"/>
    <lineage>
        <taxon>Eukaryota</taxon>
        <taxon>Metazoa</taxon>
        <taxon>Chordata</taxon>
        <taxon>Craniata</taxon>
        <taxon>Vertebrata</taxon>
        <taxon>Euteleostomi</taxon>
        <taxon>Actinopterygii</taxon>
        <taxon>Neopterygii</taxon>
        <taxon>Teleostei</taxon>
        <taxon>Neoteleostei</taxon>
        <taxon>Acanthomorphata</taxon>
        <taxon>Ovalentaria</taxon>
        <taxon>Atherinomorphae</taxon>
        <taxon>Cyprinodontiformes</taxon>
        <taxon>Goodeidae</taxon>
        <taxon>Crenichthys</taxon>
    </lineage>
</organism>
<dbReference type="Proteomes" id="UP001311232">
    <property type="component" value="Unassembled WGS sequence"/>
</dbReference>
<keyword evidence="2" id="KW-1185">Reference proteome</keyword>